<dbReference type="InParanoid" id="D7FZU8"/>
<evidence type="ECO:0000313" key="1">
    <source>
        <dbReference type="EMBL" id="CBJ32905.1"/>
    </source>
</evidence>
<evidence type="ECO:0000313" key="2">
    <source>
        <dbReference type="Proteomes" id="UP000002630"/>
    </source>
</evidence>
<sequence length="154" mass="17205">MGRQLNQSHHANVHAVEIHCVLAKTSGGKLLKNATPTTKKRIGKSCVRADENNIADDLQTGCTGIISEGDLVIKDWDPPLHFYCARRLWKESVTQTLKAKKIIKEIGTTEEEEDYFVNVFCVHASTRENLAQALDSSNFACVTNMALELVYSWL</sequence>
<keyword evidence="2" id="KW-1185">Reference proteome</keyword>
<gene>
    <name evidence="1" type="ORF">Esi_0389_0011</name>
</gene>
<dbReference type="EMBL" id="FN649760">
    <property type="protein sequence ID" value="CBJ32905.1"/>
    <property type="molecule type" value="Genomic_DNA"/>
</dbReference>
<organism evidence="1 2">
    <name type="scientific">Ectocarpus siliculosus</name>
    <name type="common">Brown alga</name>
    <name type="synonym">Conferva siliculosa</name>
    <dbReference type="NCBI Taxonomy" id="2880"/>
    <lineage>
        <taxon>Eukaryota</taxon>
        <taxon>Sar</taxon>
        <taxon>Stramenopiles</taxon>
        <taxon>Ochrophyta</taxon>
        <taxon>PX clade</taxon>
        <taxon>Phaeophyceae</taxon>
        <taxon>Ectocarpales</taxon>
        <taxon>Ectocarpaceae</taxon>
        <taxon>Ectocarpus</taxon>
    </lineage>
</organism>
<dbReference type="AlphaFoldDB" id="D7FZU8"/>
<name>D7FZU8_ECTSI</name>
<proteinExistence type="predicted"/>
<reference evidence="1 2" key="1">
    <citation type="journal article" date="2010" name="Nature">
        <title>The Ectocarpus genome and the independent evolution of multicellularity in brown algae.</title>
        <authorList>
            <person name="Cock J.M."/>
            <person name="Sterck L."/>
            <person name="Rouze P."/>
            <person name="Scornet D."/>
            <person name="Allen A.E."/>
            <person name="Amoutzias G."/>
            <person name="Anthouard V."/>
            <person name="Artiguenave F."/>
            <person name="Aury J.M."/>
            <person name="Badger J.H."/>
            <person name="Beszteri B."/>
            <person name="Billiau K."/>
            <person name="Bonnet E."/>
            <person name="Bothwell J.H."/>
            <person name="Bowler C."/>
            <person name="Boyen C."/>
            <person name="Brownlee C."/>
            <person name="Carrano C.J."/>
            <person name="Charrier B."/>
            <person name="Cho G.Y."/>
            <person name="Coelho S.M."/>
            <person name="Collen J."/>
            <person name="Corre E."/>
            <person name="Da Silva C."/>
            <person name="Delage L."/>
            <person name="Delaroque N."/>
            <person name="Dittami S.M."/>
            <person name="Doulbeau S."/>
            <person name="Elias M."/>
            <person name="Farnham G."/>
            <person name="Gachon C.M."/>
            <person name="Gschloessl B."/>
            <person name="Heesch S."/>
            <person name="Jabbari K."/>
            <person name="Jubin C."/>
            <person name="Kawai H."/>
            <person name="Kimura K."/>
            <person name="Kloareg B."/>
            <person name="Kupper F.C."/>
            <person name="Lang D."/>
            <person name="Le Bail A."/>
            <person name="Leblanc C."/>
            <person name="Lerouge P."/>
            <person name="Lohr M."/>
            <person name="Lopez P.J."/>
            <person name="Martens C."/>
            <person name="Maumus F."/>
            <person name="Michel G."/>
            <person name="Miranda-Saavedra D."/>
            <person name="Morales J."/>
            <person name="Moreau H."/>
            <person name="Motomura T."/>
            <person name="Nagasato C."/>
            <person name="Napoli C.A."/>
            <person name="Nelson D.R."/>
            <person name="Nyvall-Collen P."/>
            <person name="Peters A.F."/>
            <person name="Pommier C."/>
            <person name="Potin P."/>
            <person name="Poulain J."/>
            <person name="Quesneville H."/>
            <person name="Read B."/>
            <person name="Rensing S.A."/>
            <person name="Ritter A."/>
            <person name="Rousvoal S."/>
            <person name="Samanta M."/>
            <person name="Samson G."/>
            <person name="Schroeder D.C."/>
            <person name="Segurens B."/>
            <person name="Strittmatter M."/>
            <person name="Tonon T."/>
            <person name="Tregear J.W."/>
            <person name="Valentin K."/>
            <person name="von Dassow P."/>
            <person name="Yamagishi T."/>
            <person name="Van de Peer Y."/>
            <person name="Wincker P."/>
        </authorList>
    </citation>
    <scope>NUCLEOTIDE SEQUENCE [LARGE SCALE GENOMIC DNA]</scope>
    <source>
        <strain evidence="2">Ec32 / CCAP1310/4</strain>
    </source>
</reference>
<accession>D7FZU8</accession>
<protein>
    <submittedName>
        <fullName evidence="1">Uncharacterized protein</fullName>
    </submittedName>
</protein>
<dbReference type="Proteomes" id="UP000002630">
    <property type="component" value="Unassembled WGS sequence"/>
</dbReference>